<dbReference type="Gene3D" id="2.60.120.380">
    <property type="match status" value="4"/>
</dbReference>
<dbReference type="AlphaFoldDB" id="A0A553SIM5"/>
<gene>
    <name evidence="1" type="ORF">CEQ21_15150</name>
</gene>
<name>A0A553SIM5_NIACI</name>
<proteinExistence type="predicted"/>
<evidence type="ECO:0000313" key="1">
    <source>
        <dbReference type="EMBL" id="TRZ36843.1"/>
    </source>
</evidence>
<dbReference type="SUPFAM" id="SSF89260">
    <property type="entry name" value="Collagen-binding domain"/>
    <property type="match status" value="4"/>
</dbReference>
<reference evidence="2" key="1">
    <citation type="submission" date="2018-10" db="EMBL/GenBank/DDBJ databases">
        <title>FDA dAtabase for Regulatory Grade micrObial Sequences (FDA-ARGOS): Supporting development and validation of Infectious Disease Dx tests.</title>
        <authorList>
            <person name="Minogue T."/>
            <person name="Wolcott M."/>
            <person name="Wasieloski L."/>
            <person name="Aguilar W."/>
            <person name="Moore D."/>
            <person name="Tallon L."/>
            <person name="Sadzewicz L."/>
            <person name="Sengamalay N."/>
            <person name="Ott S."/>
            <person name="Godinez A."/>
            <person name="Nagaraj S."/>
            <person name="Vavikolanu K."/>
            <person name="Vyas G."/>
            <person name="Nadendla S."/>
            <person name="George J."/>
            <person name="Sichtig H."/>
        </authorList>
    </citation>
    <scope>NUCLEOTIDE SEQUENCE [LARGE SCALE GENOMIC DNA]</scope>
    <source>
        <strain evidence="2">FDAARGOS_343</strain>
    </source>
</reference>
<dbReference type="Proteomes" id="UP000319837">
    <property type="component" value="Unassembled WGS sequence"/>
</dbReference>
<comment type="caution">
    <text evidence="1">The sequence shown here is derived from an EMBL/GenBank/DDBJ whole genome shotgun (WGS) entry which is preliminary data.</text>
</comment>
<accession>A0A553SIM5</accession>
<evidence type="ECO:0000313" key="2">
    <source>
        <dbReference type="Proteomes" id="UP000319837"/>
    </source>
</evidence>
<dbReference type="RefSeq" id="WP_185765239.1">
    <property type="nucleotide sequence ID" value="NZ_RIBP01000004.1"/>
</dbReference>
<sequence length="769" mass="83821">MKQRNILVAIILVLGLLIFSKGNAVLADAGDAVSINTNQSYSSTLKDYDDEDYYKVTLAEDGNIILSMNQKANVSWYASIENSSGEVLEDFNTDDSAMVSGAASRQVGLPKGTYYIKIDNYYNATGVKYTFSVQFTKSSFYEKESNNSITAANAIDTDKIYKGTIRDYDDSDFYKFTISEDGNIALSIKNKAGTSWSGHIQDSKGIIYEDLNSDDSELVDGYSITEVGLPKGTYYIKLNGYSSYSHVPYEFKVGYTKSNFYEKESNNNVTSANSLSLNQTYYGRISEYDDDDFYKFTLTSDGKVVLSLKNLAGSSWEAKIHNSKGEIYQTLYSDDSELVDGYASASIGLPKGTYYIKVTNYSNTVNKQYELKAAFTGSNNYEKEFNDNLATANLMNLNQLYYGNSNTSYDKDIYKFTLPADGNISVKLKQVPNMEWQATVQNSSGTSYVELETNDSELATGYATANKMMKKGTYYLVIERNYGDYFNAAYAASVTLQTSPISASKVKLENNKGKDDKISVSGLVKGDVIKVYNASSKGQVIAQNTAGSSTLTLSVKQIGLKSGKVYISVTKAGMTESSRVGISYTGEQSDPLKTSQVKVYNNKGKTDAVNISGVSKGDTIKVYNASSKGKLLATKQVTGNSGSISIKQLGTKSGKVYVTITKSGMKESGRTAVSYKGEQTTALKSAQIKVTNNKKKNDTIVVKGIAKGDTIKVYNASKNGKLLASGTSKATSSTLTVKQLGTKSGKVYITITKSGMTESSRTSVSFKKK</sequence>
<dbReference type="EMBL" id="RIBP01000004">
    <property type="protein sequence ID" value="TRZ36843.1"/>
    <property type="molecule type" value="Genomic_DNA"/>
</dbReference>
<organism evidence="1 2">
    <name type="scientific">Niallia circulans</name>
    <name type="common">Bacillus circulans</name>
    <dbReference type="NCBI Taxonomy" id="1397"/>
    <lineage>
        <taxon>Bacteria</taxon>
        <taxon>Bacillati</taxon>
        <taxon>Bacillota</taxon>
        <taxon>Bacilli</taxon>
        <taxon>Bacillales</taxon>
        <taxon>Bacillaceae</taxon>
        <taxon>Niallia</taxon>
    </lineage>
</organism>
<protein>
    <submittedName>
        <fullName evidence="1">Uncharacterized protein</fullName>
    </submittedName>
</protein>